<sequence>MAAEAWSAVLVTTTLIGFGLAIWQAVRAEQLNKRERDLDWPRFRSAASDLARSVDRSDFTPEVILALSERGAIVAHLVARELRTQVPVVTAAYLGKPDQSAELPGHEAVRGTKAVLFLPDGIAGFKGRRLLLLDDFVMTGDGLQSVIDALLRKGFERTEIRSGAVVATRISIVSKKGPDYFGRETTGFDFYFPWGRAE</sequence>
<dbReference type="Proteomes" id="UP000637628">
    <property type="component" value="Unassembled WGS sequence"/>
</dbReference>
<feature type="domain" description="Phosphoribosyltransferase" evidence="2">
    <location>
        <begin position="38"/>
        <end position="194"/>
    </location>
</feature>
<dbReference type="RefSeq" id="WP_203734626.1">
    <property type="nucleotide sequence ID" value="NZ_BAAATX010000019.1"/>
</dbReference>
<feature type="transmembrane region" description="Helical" evidence="1">
    <location>
        <begin position="6"/>
        <end position="26"/>
    </location>
</feature>
<dbReference type="InterPro" id="IPR029057">
    <property type="entry name" value="PRTase-like"/>
</dbReference>
<dbReference type="Gene3D" id="3.40.50.2020">
    <property type="match status" value="1"/>
</dbReference>
<dbReference type="CDD" id="cd06223">
    <property type="entry name" value="PRTases_typeI"/>
    <property type="match status" value="1"/>
</dbReference>
<evidence type="ECO:0000256" key="1">
    <source>
        <dbReference type="SAM" id="Phobius"/>
    </source>
</evidence>
<dbReference type="InterPro" id="IPR000836">
    <property type="entry name" value="PRTase_dom"/>
</dbReference>
<keyword evidence="1" id="KW-0472">Membrane</keyword>
<dbReference type="EMBL" id="BOML01000067">
    <property type="protein sequence ID" value="GIE06768.1"/>
    <property type="molecule type" value="Genomic_DNA"/>
</dbReference>
<gene>
    <name evidence="3" type="ORF">Adu01nite_81180</name>
</gene>
<dbReference type="SUPFAM" id="SSF53271">
    <property type="entry name" value="PRTase-like"/>
    <property type="match status" value="1"/>
</dbReference>
<accession>A0ABQ3ZAB6</accession>
<organism evidence="3 4">
    <name type="scientific">Paractinoplanes durhamensis</name>
    <dbReference type="NCBI Taxonomy" id="113563"/>
    <lineage>
        <taxon>Bacteria</taxon>
        <taxon>Bacillati</taxon>
        <taxon>Actinomycetota</taxon>
        <taxon>Actinomycetes</taxon>
        <taxon>Micromonosporales</taxon>
        <taxon>Micromonosporaceae</taxon>
        <taxon>Paractinoplanes</taxon>
    </lineage>
</organism>
<evidence type="ECO:0000313" key="4">
    <source>
        <dbReference type="Proteomes" id="UP000637628"/>
    </source>
</evidence>
<evidence type="ECO:0000259" key="2">
    <source>
        <dbReference type="Pfam" id="PF00156"/>
    </source>
</evidence>
<protein>
    <recommendedName>
        <fullName evidence="2">Phosphoribosyltransferase domain-containing protein</fullName>
    </recommendedName>
</protein>
<comment type="caution">
    <text evidence="3">The sequence shown here is derived from an EMBL/GenBank/DDBJ whole genome shotgun (WGS) entry which is preliminary data.</text>
</comment>
<keyword evidence="4" id="KW-1185">Reference proteome</keyword>
<keyword evidence="1" id="KW-0812">Transmembrane</keyword>
<evidence type="ECO:0000313" key="3">
    <source>
        <dbReference type="EMBL" id="GIE06768.1"/>
    </source>
</evidence>
<name>A0ABQ3ZAB6_9ACTN</name>
<reference evidence="3 4" key="1">
    <citation type="submission" date="2021-01" db="EMBL/GenBank/DDBJ databases">
        <title>Whole genome shotgun sequence of Actinoplanes durhamensis NBRC 14914.</title>
        <authorList>
            <person name="Komaki H."/>
            <person name="Tamura T."/>
        </authorList>
    </citation>
    <scope>NUCLEOTIDE SEQUENCE [LARGE SCALE GENOMIC DNA]</scope>
    <source>
        <strain evidence="3 4">NBRC 14914</strain>
    </source>
</reference>
<proteinExistence type="predicted"/>
<dbReference type="Pfam" id="PF00156">
    <property type="entry name" value="Pribosyltran"/>
    <property type="match status" value="1"/>
</dbReference>
<keyword evidence="1" id="KW-1133">Transmembrane helix</keyword>